<reference evidence="9 10" key="1">
    <citation type="submission" date="2016-10" db="EMBL/GenBank/DDBJ databases">
        <authorList>
            <person name="de Groot N.N."/>
        </authorList>
    </citation>
    <scope>NUCLEOTIDE SEQUENCE [LARGE SCALE GENOMIC DNA]</scope>
    <source>
        <strain evidence="9 10">47C3B</strain>
    </source>
</reference>
<accession>A0A1G7JN86</accession>
<sequence length="352" mass="39323">MQNKTHFTIDRWITRITGIFAGIILLILIGWGILSLYQGMKYEQTNDAQIQEYINPIISRAGGFITKVNFQENQYLKKGDTLLVIDNRESTLQQEQAEAALLNSRSQLAVLESNVNSLKTASLVNKSQIKAASAKLLKQQQDYNRYTKLYEVESATKQQLETNKANLDVAAADYQIALDSYKTSLAKVNDTEAQQNVVRADIKKFQALLQRNRLDLSYTVIQAPYNCRIGKRSIEKGQMIEPGQILGYLVNKEAGKWVIANYKETQVNNMYIGEMARIDADAFPGEKFAGRIISLSPATGSSFSLLPPDNSTGNYVKIVQRIPVRIELEGTPTDNAGLEAGMNVTVTLDKDK</sequence>
<dbReference type="PANTHER" id="PTHR30386:SF26">
    <property type="entry name" value="TRANSPORT PROTEIN COMB"/>
    <property type="match status" value="1"/>
</dbReference>
<evidence type="ECO:0000256" key="3">
    <source>
        <dbReference type="ARBA" id="ARBA00022989"/>
    </source>
</evidence>
<dbReference type="InterPro" id="IPR058625">
    <property type="entry name" value="MdtA-like_BSH"/>
</dbReference>
<dbReference type="RefSeq" id="WP_091154101.1">
    <property type="nucleotide sequence ID" value="NZ_FNAI01000015.1"/>
</dbReference>
<keyword evidence="2 6" id="KW-0812">Transmembrane</keyword>
<dbReference type="STRING" id="1391627.SAMN05216464_11553"/>
<evidence type="ECO:0000259" key="8">
    <source>
        <dbReference type="Pfam" id="PF25954"/>
    </source>
</evidence>
<keyword evidence="4 6" id="KW-0472">Membrane</keyword>
<dbReference type="GO" id="GO:0055085">
    <property type="term" value="P:transmembrane transport"/>
    <property type="evidence" value="ECO:0007669"/>
    <property type="project" value="InterPro"/>
</dbReference>
<organism evidence="9 10">
    <name type="scientific">Mucilaginibacter pineti</name>
    <dbReference type="NCBI Taxonomy" id="1391627"/>
    <lineage>
        <taxon>Bacteria</taxon>
        <taxon>Pseudomonadati</taxon>
        <taxon>Bacteroidota</taxon>
        <taxon>Sphingobacteriia</taxon>
        <taxon>Sphingobacteriales</taxon>
        <taxon>Sphingobacteriaceae</taxon>
        <taxon>Mucilaginibacter</taxon>
    </lineage>
</organism>
<dbReference type="GO" id="GO:0016020">
    <property type="term" value="C:membrane"/>
    <property type="evidence" value="ECO:0007669"/>
    <property type="project" value="UniProtKB-SubCell"/>
</dbReference>
<feature type="domain" description="CusB-like beta-barrel" evidence="8">
    <location>
        <begin position="257"/>
        <end position="298"/>
    </location>
</feature>
<evidence type="ECO:0000256" key="1">
    <source>
        <dbReference type="ARBA" id="ARBA00004167"/>
    </source>
</evidence>
<keyword evidence="3 6" id="KW-1133">Transmembrane helix</keyword>
<evidence type="ECO:0000313" key="10">
    <source>
        <dbReference type="Proteomes" id="UP000199072"/>
    </source>
</evidence>
<comment type="subcellular location">
    <subcellularLocation>
        <location evidence="1">Membrane</location>
        <topology evidence="1">Single-pass membrane protein</topology>
    </subcellularLocation>
</comment>
<evidence type="ECO:0000256" key="4">
    <source>
        <dbReference type="ARBA" id="ARBA00023136"/>
    </source>
</evidence>
<dbReference type="InterPro" id="IPR058792">
    <property type="entry name" value="Beta-barrel_RND_2"/>
</dbReference>
<dbReference type="OrthoDB" id="9811754at2"/>
<feature type="coiled-coil region" evidence="5">
    <location>
        <begin position="85"/>
        <end position="114"/>
    </location>
</feature>
<evidence type="ECO:0000256" key="5">
    <source>
        <dbReference type="SAM" id="Coils"/>
    </source>
</evidence>
<keyword evidence="10" id="KW-1185">Reference proteome</keyword>
<evidence type="ECO:0000259" key="7">
    <source>
        <dbReference type="Pfam" id="PF25917"/>
    </source>
</evidence>
<dbReference type="Gene3D" id="1.10.287.470">
    <property type="entry name" value="Helix hairpin bin"/>
    <property type="match status" value="1"/>
</dbReference>
<feature type="domain" description="Multidrug resistance protein MdtA-like barrel-sandwich hybrid" evidence="7">
    <location>
        <begin position="57"/>
        <end position="249"/>
    </location>
</feature>
<gene>
    <name evidence="9" type="ORF">SAMN05216464_11553</name>
</gene>
<dbReference type="AlphaFoldDB" id="A0A1G7JN86"/>
<dbReference type="SUPFAM" id="SSF111369">
    <property type="entry name" value="HlyD-like secretion proteins"/>
    <property type="match status" value="2"/>
</dbReference>
<name>A0A1G7JN86_9SPHI</name>
<protein>
    <submittedName>
        <fullName evidence="9">Membrane fusion protein, multidrug efflux system</fullName>
    </submittedName>
</protein>
<dbReference type="EMBL" id="FNAI01000015">
    <property type="protein sequence ID" value="SDF26407.1"/>
    <property type="molecule type" value="Genomic_DNA"/>
</dbReference>
<dbReference type="Pfam" id="PF25954">
    <property type="entry name" value="Beta-barrel_RND_2"/>
    <property type="match status" value="1"/>
</dbReference>
<dbReference type="Gene3D" id="2.40.50.100">
    <property type="match status" value="1"/>
</dbReference>
<dbReference type="Proteomes" id="UP000199072">
    <property type="component" value="Unassembled WGS sequence"/>
</dbReference>
<feature type="transmembrane region" description="Helical" evidence="6">
    <location>
        <begin position="12"/>
        <end position="34"/>
    </location>
</feature>
<evidence type="ECO:0000256" key="2">
    <source>
        <dbReference type="ARBA" id="ARBA00022692"/>
    </source>
</evidence>
<dbReference type="Pfam" id="PF25917">
    <property type="entry name" value="BSH_RND"/>
    <property type="match status" value="1"/>
</dbReference>
<dbReference type="InterPro" id="IPR050739">
    <property type="entry name" value="MFP"/>
</dbReference>
<keyword evidence="5" id="KW-0175">Coiled coil</keyword>
<evidence type="ECO:0000313" key="9">
    <source>
        <dbReference type="EMBL" id="SDF26407.1"/>
    </source>
</evidence>
<dbReference type="Gene3D" id="2.40.30.170">
    <property type="match status" value="1"/>
</dbReference>
<evidence type="ECO:0000256" key="6">
    <source>
        <dbReference type="SAM" id="Phobius"/>
    </source>
</evidence>
<proteinExistence type="predicted"/>
<dbReference type="PANTHER" id="PTHR30386">
    <property type="entry name" value="MEMBRANE FUSION SUBUNIT OF EMRAB-TOLC MULTIDRUG EFFLUX PUMP"/>
    <property type="match status" value="1"/>
</dbReference>